<gene>
    <name evidence="2" type="primary">ilvE</name>
    <name evidence="2" type="ORF">GCM10023175_59540</name>
</gene>
<protein>
    <submittedName>
        <fullName evidence="2">Branched-chain-amino-acid transaminase</fullName>
    </submittedName>
</protein>
<dbReference type="Gene3D" id="3.30.470.10">
    <property type="match status" value="1"/>
</dbReference>
<name>A0ABP8S207_9PSEU</name>
<dbReference type="InterPro" id="IPR036038">
    <property type="entry name" value="Aminotransferase-like"/>
</dbReference>
<dbReference type="InterPro" id="IPR050571">
    <property type="entry name" value="Class-IV_PLP-Dep_Aminotrnsfr"/>
</dbReference>
<comment type="caution">
    <text evidence="2">The sequence shown here is derived from an EMBL/GenBank/DDBJ whole genome shotgun (WGS) entry which is preliminary data.</text>
</comment>
<dbReference type="SUPFAM" id="SSF56752">
    <property type="entry name" value="D-aminoacid aminotransferase-like PLP-dependent enzymes"/>
    <property type="match status" value="1"/>
</dbReference>
<dbReference type="PANTHER" id="PTHR42743">
    <property type="entry name" value="AMINO-ACID AMINOTRANSFERASE"/>
    <property type="match status" value="1"/>
</dbReference>
<reference evidence="3" key="1">
    <citation type="journal article" date="2019" name="Int. J. Syst. Evol. Microbiol.">
        <title>The Global Catalogue of Microorganisms (GCM) 10K type strain sequencing project: providing services to taxonomists for standard genome sequencing and annotation.</title>
        <authorList>
            <consortium name="The Broad Institute Genomics Platform"/>
            <consortium name="The Broad Institute Genome Sequencing Center for Infectious Disease"/>
            <person name="Wu L."/>
            <person name="Ma J."/>
        </authorList>
    </citation>
    <scope>NUCLEOTIDE SEQUENCE [LARGE SCALE GENOMIC DNA]</scope>
    <source>
        <strain evidence="3">JCM 17906</strain>
    </source>
</reference>
<dbReference type="Pfam" id="PF01063">
    <property type="entry name" value="Aminotran_4"/>
    <property type="match status" value="1"/>
</dbReference>
<dbReference type="Proteomes" id="UP001501598">
    <property type="component" value="Unassembled WGS sequence"/>
</dbReference>
<sequence length="326" mass="35224">MAHTASLSQLQTPRWAQVNGELVPYGDVRIHIGAEALTRALSVFEGVKGYWDDSGETFALRSPRRHYERLCRSARLLHVPVRFGYDEYVVWLARLGAELAVPDRDLWFRTTLYVIEGHWGEGTVADLVTTAYTQTTAEPAPMRAAVSTWRRGGDSVLPARIKSAANYVMGRVARIEANRAGADEAVLLNESGRVAEATGACVVIVDRSGLVTPPPAEGCLDSITVDALEELCGGLGIPFSRRPVERTELLTARECGLVGTITELTPVAEVDGYTFALDGLLADVRRHYLGVMRGRTALACAPLVPLLHRAGEGIRPIGGPLVGAAE</sequence>
<dbReference type="RefSeq" id="WP_345425943.1">
    <property type="nucleotide sequence ID" value="NZ_BAABGT010000099.1"/>
</dbReference>
<proteinExistence type="inferred from homology"/>
<dbReference type="CDD" id="cd00449">
    <property type="entry name" value="PLPDE_IV"/>
    <property type="match status" value="1"/>
</dbReference>
<accession>A0ABP8S207</accession>
<dbReference type="InterPro" id="IPR043132">
    <property type="entry name" value="BCAT-like_C"/>
</dbReference>
<evidence type="ECO:0000313" key="2">
    <source>
        <dbReference type="EMBL" id="GAA4556723.1"/>
    </source>
</evidence>
<dbReference type="InterPro" id="IPR043131">
    <property type="entry name" value="BCAT-like_N"/>
</dbReference>
<dbReference type="EMBL" id="BAABGT010000099">
    <property type="protein sequence ID" value="GAA4556723.1"/>
    <property type="molecule type" value="Genomic_DNA"/>
</dbReference>
<keyword evidence="3" id="KW-1185">Reference proteome</keyword>
<evidence type="ECO:0000256" key="1">
    <source>
        <dbReference type="ARBA" id="ARBA00009320"/>
    </source>
</evidence>
<dbReference type="PANTHER" id="PTHR42743:SF4">
    <property type="entry name" value="BRANCHED-CHAIN-AMINO-ACID AMINOTRANSFERASE-RELATED"/>
    <property type="match status" value="1"/>
</dbReference>
<comment type="similarity">
    <text evidence="1">Belongs to the class-IV pyridoxal-phosphate-dependent aminotransferase family.</text>
</comment>
<dbReference type="Gene3D" id="3.20.10.10">
    <property type="entry name" value="D-amino Acid Aminotransferase, subunit A, domain 2"/>
    <property type="match status" value="1"/>
</dbReference>
<evidence type="ECO:0000313" key="3">
    <source>
        <dbReference type="Proteomes" id="UP001501598"/>
    </source>
</evidence>
<organism evidence="2 3">
    <name type="scientific">Pseudonocardia xishanensis</name>
    <dbReference type="NCBI Taxonomy" id="630995"/>
    <lineage>
        <taxon>Bacteria</taxon>
        <taxon>Bacillati</taxon>
        <taxon>Actinomycetota</taxon>
        <taxon>Actinomycetes</taxon>
        <taxon>Pseudonocardiales</taxon>
        <taxon>Pseudonocardiaceae</taxon>
        <taxon>Pseudonocardia</taxon>
    </lineage>
</organism>
<dbReference type="InterPro" id="IPR001544">
    <property type="entry name" value="Aminotrans_IV"/>
</dbReference>